<dbReference type="InterPro" id="IPR034981">
    <property type="entry name" value="Imelysin-like_EfeO/Algp7"/>
</dbReference>
<evidence type="ECO:0000313" key="6">
    <source>
        <dbReference type="EMBL" id="CAI36158.1"/>
    </source>
</evidence>
<dbReference type="AlphaFoldDB" id="Q4JYE9"/>
<sequence length="419" mass="45371">MTSPEPSDQPRPLRQPARIVAALAVASVSASALLLSGCSSEDSGSGTGGDGAGGAHGSGETGISADADIHIKSRRACPSPGDLHGDLNHIRVTNTADASTTVYVADQEGFAYQTLERIGSSATRSWSVKLADGSYHLTCVFQGKKAISSDEFRVTDSSLRDAPRMKPITDKEVTDVSIAHARAQKPQVREWVSKDDALLRAVRSGDRAAAQEAWKTAYLAYRRLDDSNHEWPGPVDDIADFGTSSKANGNQAKDLSGYHRLEWGLWHGDPLGALVAPAEKLNQNVHEVADGTEQFAIFAPNYGLRTHEVTEEVERFDLKSHNDFGAHITGSAVRAALYSTRSTLDPLRDLVEDRGADLRELDKQLDRTDKVAKKMAAKYDGKKPFTAWEQADQRELGAAIGKLNELLAPLATMTVIRRM</sequence>
<dbReference type="Proteomes" id="UP000000545">
    <property type="component" value="Chromosome"/>
</dbReference>
<keyword evidence="3" id="KW-0732">Signal</keyword>
<dbReference type="HOGENOM" id="CLU_741263_0_0_11"/>
<comment type="subcellular location">
    <subcellularLocation>
        <location evidence="1">Cell envelope</location>
    </subcellularLocation>
</comment>
<dbReference type="Pfam" id="PF09375">
    <property type="entry name" value="Peptidase_M75"/>
    <property type="match status" value="1"/>
</dbReference>
<dbReference type="EMBL" id="CR931997">
    <property type="protein sequence ID" value="CAI36158.1"/>
    <property type="molecule type" value="Genomic_DNA"/>
</dbReference>
<dbReference type="PATRIC" id="fig|306537.10.peg.19"/>
<dbReference type="STRING" id="306537.jk0009"/>
<dbReference type="KEGG" id="cjk:jk0009"/>
<proteinExistence type="inferred from homology"/>
<accession>Q4JYE9</accession>
<dbReference type="CDD" id="cd14656">
    <property type="entry name" value="Imelysin-like_EfeO"/>
    <property type="match status" value="1"/>
</dbReference>
<protein>
    <submittedName>
        <fullName evidence="6">Putative lipoprotein involved in iron transport</fullName>
    </submittedName>
</protein>
<organism evidence="6 7">
    <name type="scientific">Corynebacterium jeikeium (strain K411)</name>
    <dbReference type="NCBI Taxonomy" id="306537"/>
    <lineage>
        <taxon>Bacteria</taxon>
        <taxon>Bacillati</taxon>
        <taxon>Actinomycetota</taxon>
        <taxon>Actinomycetes</taxon>
        <taxon>Mycobacteriales</taxon>
        <taxon>Corynebacteriaceae</taxon>
        <taxon>Corynebacterium</taxon>
    </lineage>
</organism>
<dbReference type="OrthoDB" id="7260758at2"/>
<evidence type="ECO:0000256" key="4">
    <source>
        <dbReference type="SAM" id="MobiDB-lite"/>
    </source>
</evidence>
<dbReference type="RefSeq" id="WP_011272782.1">
    <property type="nucleotide sequence ID" value="NC_007164.1"/>
</dbReference>
<comment type="similarity">
    <text evidence="2">Belongs to the EfeM/EfeO family.</text>
</comment>
<dbReference type="InterPro" id="IPR018976">
    <property type="entry name" value="Imelysin-like"/>
</dbReference>
<reference evidence="6 7" key="1">
    <citation type="journal article" date="2005" name="J. Bacteriol.">
        <title>Complete genome sequence and analysis of the multiresistant nosocomial pathogen Corynebacterium jeikeium K411, a lipid-requiring bacterium of the human skin flora.</title>
        <authorList>
            <person name="Tauch A."/>
            <person name="Kaiser O."/>
            <person name="Hain T."/>
            <person name="Goesmann A."/>
            <person name="Weisshaar B."/>
            <person name="Albersmeier A."/>
            <person name="Bekel T."/>
            <person name="Bischoff N."/>
            <person name="Brune I."/>
            <person name="Chakraborty T."/>
            <person name="Kalinowski J."/>
            <person name="Meyer F."/>
            <person name="Rupp O."/>
            <person name="Schneiker S."/>
            <person name="Viehoever P."/>
            <person name="Puehler A."/>
        </authorList>
    </citation>
    <scope>NUCLEOTIDE SEQUENCE [LARGE SCALE GENOMIC DNA]</scope>
    <source>
        <strain evidence="6 7">K411</strain>
    </source>
</reference>
<feature type="region of interest" description="Disordered" evidence="4">
    <location>
        <begin position="39"/>
        <end position="63"/>
    </location>
</feature>
<evidence type="ECO:0000256" key="2">
    <source>
        <dbReference type="ARBA" id="ARBA00005989"/>
    </source>
</evidence>
<dbReference type="PANTHER" id="PTHR39192">
    <property type="entry name" value="IRON UPTAKE SYSTEM COMPONENT EFEO"/>
    <property type="match status" value="1"/>
</dbReference>
<evidence type="ECO:0000259" key="5">
    <source>
        <dbReference type="Pfam" id="PF09375"/>
    </source>
</evidence>
<dbReference type="InterPro" id="IPR038352">
    <property type="entry name" value="Imelysin_sf"/>
</dbReference>
<gene>
    <name evidence="6" type="ordered locus">jk0009</name>
</gene>
<name>Q4JYE9_CORJK</name>
<dbReference type="PANTHER" id="PTHR39192:SF1">
    <property type="entry name" value="IRON UPTAKE SYSTEM COMPONENT EFEO"/>
    <property type="match status" value="1"/>
</dbReference>
<evidence type="ECO:0000313" key="7">
    <source>
        <dbReference type="Proteomes" id="UP000000545"/>
    </source>
</evidence>
<keyword evidence="6" id="KW-0449">Lipoprotein</keyword>
<feature type="compositionally biased region" description="Gly residues" evidence="4">
    <location>
        <begin position="45"/>
        <end position="60"/>
    </location>
</feature>
<keyword evidence="7" id="KW-1185">Reference proteome</keyword>
<dbReference type="Gene3D" id="1.20.1420.20">
    <property type="entry name" value="M75 peptidase, HXXE motif"/>
    <property type="match status" value="1"/>
</dbReference>
<dbReference type="eggNOG" id="COG2822">
    <property type="taxonomic scope" value="Bacteria"/>
</dbReference>
<evidence type="ECO:0000256" key="3">
    <source>
        <dbReference type="ARBA" id="ARBA00022729"/>
    </source>
</evidence>
<feature type="domain" description="Imelysin-like" evidence="5">
    <location>
        <begin position="180"/>
        <end position="409"/>
    </location>
</feature>
<dbReference type="InterPro" id="IPR050894">
    <property type="entry name" value="EfeM/EfeO_iron_uptake"/>
</dbReference>
<dbReference type="GO" id="GO:0030313">
    <property type="term" value="C:cell envelope"/>
    <property type="evidence" value="ECO:0007669"/>
    <property type="project" value="UniProtKB-SubCell"/>
</dbReference>
<evidence type="ECO:0000256" key="1">
    <source>
        <dbReference type="ARBA" id="ARBA00004196"/>
    </source>
</evidence>